<comment type="caution">
    <text evidence="2">The sequence shown here is derived from an EMBL/GenBank/DDBJ whole genome shotgun (WGS) entry which is preliminary data.</text>
</comment>
<proteinExistence type="predicted"/>
<dbReference type="EMBL" id="QPFP01000038">
    <property type="protein sequence ID" value="TEB27695.1"/>
    <property type="molecule type" value="Genomic_DNA"/>
</dbReference>
<protein>
    <submittedName>
        <fullName evidence="2">Uncharacterized protein</fullName>
    </submittedName>
</protein>
<evidence type="ECO:0000313" key="3">
    <source>
        <dbReference type="Proteomes" id="UP000298030"/>
    </source>
</evidence>
<sequence>MSSPASSTFFSSSVRRGQQSKGTCVLSAITVCESERYFNEKQFYKLFDAQIYVRDQAVGDGLLTALKYYDSARSLPDGEAVKAFFVTVSVCNPSPNTKGNTINSNEFALEDYDLVGDVLSAYPIVNWSEDTVNPNQPPYATVSGIIGHVDETTDQIACRIELENYLGILDGRGSLTVSIITDLKSPRWKPTNSGTRRAQYLKVGQYVTATGPLTGLTRSEDNKVMALHIGADNIVNVGLASRVLGASASANTPSQATDAHALDPVTPTPPRKRFTMARLKRAREPSDTFSTTPCTPPPSNKRQRRTQAAAKAKQGENTPATEAAADTPQYLHSSRVAA</sequence>
<accession>A0A4Y7T0N0</accession>
<evidence type="ECO:0000313" key="2">
    <source>
        <dbReference type="EMBL" id="TEB27695.1"/>
    </source>
</evidence>
<reference evidence="2 3" key="1">
    <citation type="journal article" date="2019" name="Nat. Ecol. Evol.">
        <title>Megaphylogeny resolves global patterns of mushroom evolution.</title>
        <authorList>
            <person name="Varga T."/>
            <person name="Krizsan K."/>
            <person name="Foldi C."/>
            <person name="Dima B."/>
            <person name="Sanchez-Garcia M."/>
            <person name="Sanchez-Ramirez S."/>
            <person name="Szollosi G.J."/>
            <person name="Szarkandi J.G."/>
            <person name="Papp V."/>
            <person name="Albert L."/>
            <person name="Andreopoulos W."/>
            <person name="Angelini C."/>
            <person name="Antonin V."/>
            <person name="Barry K.W."/>
            <person name="Bougher N.L."/>
            <person name="Buchanan P."/>
            <person name="Buyck B."/>
            <person name="Bense V."/>
            <person name="Catcheside P."/>
            <person name="Chovatia M."/>
            <person name="Cooper J."/>
            <person name="Damon W."/>
            <person name="Desjardin D."/>
            <person name="Finy P."/>
            <person name="Geml J."/>
            <person name="Haridas S."/>
            <person name="Hughes K."/>
            <person name="Justo A."/>
            <person name="Karasinski D."/>
            <person name="Kautmanova I."/>
            <person name="Kiss B."/>
            <person name="Kocsube S."/>
            <person name="Kotiranta H."/>
            <person name="LaButti K.M."/>
            <person name="Lechner B.E."/>
            <person name="Liimatainen K."/>
            <person name="Lipzen A."/>
            <person name="Lukacs Z."/>
            <person name="Mihaltcheva S."/>
            <person name="Morgado L.N."/>
            <person name="Niskanen T."/>
            <person name="Noordeloos M.E."/>
            <person name="Ohm R.A."/>
            <person name="Ortiz-Santana B."/>
            <person name="Ovrebo C."/>
            <person name="Racz N."/>
            <person name="Riley R."/>
            <person name="Savchenko A."/>
            <person name="Shiryaev A."/>
            <person name="Soop K."/>
            <person name="Spirin V."/>
            <person name="Szebenyi C."/>
            <person name="Tomsovsky M."/>
            <person name="Tulloss R.E."/>
            <person name="Uehling J."/>
            <person name="Grigoriev I.V."/>
            <person name="Vagvolgyi C."/>
            <person name="Papp T."/>
            <person name="Martin F.M."/>
            <person name="Miettinen O."/>
            <person name="Hibbett D.S."/>
            <person name="Nagy L.G."/>
        </authorList>
    </citation>
    <scope>NUCLEOTIDE SEQUENCE [LARGE SCALE GENOMIC DNA]</scope>
    <source>
        <strain evidence="2 3">FP101781</strain>
    </source>
</reference>
<keyword evidence="3" id="KW-1185">Reference proteome</keyword>
<organism evidence="2 3">
    <name type="scientific">Coprinellus micaceus</name>
    <name type="common">Glistening ink-cap mushroom</name>
    <name type="synonym">Coprinus micaceus</name>
    <dbReference type="NCBI Taxonomy" id="71717"/>
    <lineage>
        <taxon>Eukaryota</taxon>
        <taxon>Fungi</taxon>
        <taxon>Dikarya</taxon>
        <taxon>Basidiomycota</taxon>
        <taxon>Agaricomycotina</taxon>
        <taxon>Agaricomycetes</taxon>
        <taxon>Agaricomycetidae</taxon>
        <taxon>Agaricales</taxon>
        <taxon>Agaricineae</taxon>
        <taxon>Psathyrellaceae</taxon>
        <taxon>Coprinellus</taxon>
    </lineage>
</organism>
<feature type="compositionally biased region" description="Basic residues" evidence="1">
    <location>
        <begin position="270"/>
        <end position="281"/>
    </location>
</feature>
<dbReference type="OrthoDB" id="2652955at2759"/>
<evidence type="ECO:0000256" key="1">
    <source>
        <dbReference type="SAM" id="MobiDB-lite"/>
    </source>
</evidence>
<gene>
    <name evidence="2" type="ORF">FA13DRAFT_1712411</name>
</gene>
<dbReference type="AlphaFoldDB" id="A0A4Y7T0N0"/>
<dbReference type="Proteomes" id="UP000298030">
    <property type="component" value="Unassembled WGS sequence"/>
</dbReference>
<feature type="region of interest" description="Disordered" evidence="1">
    <location>
        <begin position="251"/>
        <end position="338"/>
    </location>
</feature>
<name>A0A4Y7T0N0_COPMI</name>